<reference evidence="5 6" key="1">
    <citation type="submission" date="2020-08" db="EMBL/GenBank/DDBJ databases">
        <title>Genomic Encyclopedia of Type Strains, Phase IV (KMG-IV): sequencing the most valuable type-strain genomes for metagenomic binning, comparative biology and taxonomic classification.</title>
        <authorList>
            <person name="Goeker M."/>
        </authorList>
    </citation>
    <scope>NUCLEOTIDE SEQUENCE [LARGE SCALE GENOMIC DNA]</scope>
    <source>
        <strain evidence="5 6">DSM 104969</strain>
    </source>
</reference>
<protein>
    <submittedName>
        <fullName evidence="5">Outer membrane protein</fullName>
    </submittedName>
</protein>
<feature type="coiled-coil region" evidence="3">
    <location>
        <begin position="49"/>
        <end position="102"/>
    </location>
</feature>
<dbReference type="GO" id="GO:0050821">
    <property type="term" value="P:protein stabilization"/>
    <property type="evidence" value="ECO:0007669"/>
    <property type="project" value="TreeGrafter"/>
</dbReference>
<organism evidence="5 6">
    <name type="scientific">Dysgonomonas hofstadii</name>
    <dbReference type="NCBI Taxonomy" id="637886"/>
    <lineage>
        <taxon>Bacteria</taxon>
        <taxon>Pseudomonadati</taxon>
        <taxon>Bacteroidota</taxon>
        <taxon>Bacteroidia</taxon>
        <taxon>Bacteroidales</taxon>
        <taxon>Dysgonomonadaceae</taxon>
        <taxon>Dysgonomonas</taxon>
    </lineage>
</organism>
<accession>A0A840CIC7</accession>
<evidence type="ECO:0000313" key="5">
    <source>
        <dbReference type="EMBL" id="MBB4034951.1"/>
    </source>
</evidence>
<keyword evidence="6" id="KW-1185">Reference proteome</keyword>
<dbReference type="Proteomes" id="UP000555103">
    <property type="component" value="Unassembled WGS sequence"/>
</dbReference>
<name>A0A840CIC7_9BACT</name>
<evidence type="ECO:0000256" key="4">
    <source>
        <dbReference type="SAM" id="SignalP"/>
    </source>
</evidence>
<evidence type="ECO:0000256" key="2">
    <source>
        <dbReference type="ARBA" id="ARBA00022729"/>
    </source>
</evidence>
<comment type="caution">
    <text evidence="5">The sequence shown here is derived from an EMBL/GenBank/DDBJ whole genome shotgun (WGS) entry which is preliminary data.</text>
</comment>
<keyword evidence="3" id="KW-0175">Coiled coil</keyword>
<dbReference type="AlphaFoldDB" id="A0A840CIC7"/>
<dbReference type="PANTHER" id="PTHR35089:SF1">
    <property type="entry name" value="CHAPERONE PROTEIN SKP"/>
    <property type="match status" value="1"/>
</dbReference>
<evidence type="ECO:0000256" key="3">
    <source>
        <dbReference type="SAM" id="Coils"/>
    </source>
</evidence>
<keyword evidence="2 4" id="KW-0732">Signal</keyword>
<proteinExistence type="inferred from homology"/>
<evidence type="ECO:0000313" key="6">
    <source>
        <dbReference type="Proteomes" id="UP000555103"/>
    </source>
</evidence>
<dbReference type="EMBL" id="JACIEP010000002">
    <property type="protein sequence ID" value="MBB4034951.1"/>
    <property type="molecule type" value="Genomic_DNA"/>
</dbReference>
<dbReference type="Pfam" id="PF03938">
    <property type="entry name" value="OmpH"/>
    <property type="match status" value="1"/>
</dbReference>
<dbReference type="GO" id="GO:0005829">
    <property type="term" value="C:cytosol"/>
    <property type="evidence" value="ECO:0007669"/>
    <property type="project" value="TreeGrafter"/>
</dbReference>
<sequence length="166" mass="18938">MLKKLFLLLLIVAPVTIFAQDKIAFINSNEVFSKMPELKDIETKLATKRETIQKNAAAIEKEYNDLLEKFRGDSTEVTESILVDRQNQLEALQKRYQDYMQASQGEYEREHQTLLAPVQQKMRQAIKDVGDEHNYTYILDAASLLHVGSSAVDATKFVKTKLGITD</sequence>
<comment type="similarity">
    <text evidence="1">Belongs to the Skp family.</text>
</comment>
<dbReference type="RefSeq" id="WP_183305879.1">
    <property type="nucleotide sequence ID" value="NZ_JACIEP010000002.1"/>
</dbReference>
<dbReference type="PANTHER" id="PTHR35089">
    <property type="entry name" value="CHAPERONE PROTEIN SKP"/>
    <property type="match status" value="1"/>
</dbReference>
<dbReference type="InterPro" id="IPR005632">
    <property type="entry name" value="Chaperone_Skp"/>
</dbReference>
<dbReference type="Gene3D" id="3.30.910.20">
    <property type="entry name" value="Skp domain"/>
    <property type="match status" value="1"/>
</dbReference>
<dbReference type="SUPFAM" id="SSF111384">
    <property type="entry name" value="OmpH-like"/>
    <property type="match status" value="1"/>
</dbReference>
<dbReference type="GO" id="GO:0051082">
    <property type="term" value="F:unfolded protein binding"/>
    <property type="evidence" value="ECO:0007669"/>
    <property type="project" value="InterPro"/>
</dbReference>
<evidence type="ECO:0000256" key="1">
    <source>
        <dbReference type="ARBA" id="ARBA00009091"/>
    </source>
</evidence>
<feature type="signal peptide" evidence="4">
    <location>
        <begin position="1"/>
        <end position="19"/>
    </location>
</feature>
<dbReference type="InterPro" id="IPR024930">
    <property type="entry name" value="Skp_dom_sf"/>
</dbReference>
<feature type="chain" id="PRO_5032947875" evidence="4">
    <location>
        <begin position="20"/>
        <end position="166"/>
    </location>
</feature>
<gene>
    <name evidence="5" type="ORF">GGR21_000838</name>
</gene>
<dbReference type="SMART" id="SM00935">
    <property type="entry name" value="OmpH"/>
    <property type="match status" value="1"/>
</dbReference>